<name>A0AAV4YAN1_CAEEX</name>
<dbReference type="EMBL" id="BPLR01001685">
    <property type="protein sequence ID" value="GIZ04043.1"/>
    <property type="molecule type" value="Genomic_DNA"/>
</dbReference>
<gene>
    <name evidence="1" type="ORF">CEXT_631321</name>
</gene>
<comment type="caution">
    <text evidence="1">The sequence shown here is derived from an EMBL/GenBank/DDBJ whole genome shotgun (WGS) entry which is preliminary data.</text>
</comment>
<dbReference type="Proteomes" id="UP001054945">
    <property type="component" value="Unassembled WGS sequence"/>
</dbReference>
<reference evidence="1 2" key="1">
    <citation type="submission" date="2021-06" db="EMBL/GenBank/DDBJ databases">
        <title>Caerostris extrusa draft genome.</title>
        <authorList>
            <person name="Kono N."/>
            <person name="Arakawa K."/>
        </authorList>
    </citation>
    <scope>NUCLEOTIDE SEQUENCE [LARGE SCALE GENOMIC DNA]</scope>
</reference>
<evidence type="ECO:0000313" key="1">
    <source>
        <dbReference type="EMBL" id="GIZ04043.1"/>
    </source>
</evidence>
<dbReference type="AlphaFoldDB" id="A0AAV4YAN1"/>
<proteinExistence type="predicted"/>
<organism evidence="1 2">
    <name type="scientific">Caerostris extrusa</name>
    <name type="common">Bark spider</name>
    <name type="synonym">Caerostris bankana</name>
    <dbReference type="NCBI Taxonomy" id="172846"/>
    <lineage>
        <taxon>Eukaryota</taxon>
        <taxon>Metazoa</taxon>
        <taxon>Ecdysozoa</taxon>
        <taxon>Arthropoda</taxon>
        <taxon>Chelicerata</taxon>
        <taxon>Arachnida</taxon>
        <taxon>Araneae</taxon>
        <taxon>Araneomorphae</taxon>
        <taxon>Entelegynae</taxon>
        <taxon>Araneoidea</taxon>
        <taxon>Araneidae</taxon>
        <taxon>Caerostris</taxon>
    </lineage>
</organism>
<protein>
    <submittedName>
        <fullName evidence="1">Uncharacterized protein</fullName>
    </submittedName>
</protein>
<evidence type="ECO:0000313" key="2">
    <source>
        <dbReference type="Proteomes" id="UP001054945"/>
    </source>
</evidence>
<accession>A0AAV4YAN1</accession>
<keyword evidence="2" id="KW-1185">Reference proteome</keyword>
<sequence>MKSSCFPITKPKHFATNIRWPIFNTIRMILGNMNFKFSSDIPDIHSVTSQILGTVGPSFRKLGFSETSTVNSRIAECCNHVCGLHEISIDVICPFSGHNVSNDDTQGLP</sequence>